<name>A0A7L4ZDA1_9FLAO</name>
<protein>
    <submittedName>
        <fullName evidence="1">Long-chain acyl-CoA thioesterase FadM</fullName>
        <ecNumber evidence="1">3.1.2.-</ecNumber>
    </submittedName>
</protein>
<keyword evidence="2" id="KW-1185">Reference proteome</keyword>
<dbReference type="EC" id="3.1.2.-" evidence="1"/>
<gene>
    <name evidence="1" type="primary">fadM_1</name>
    <name evidence="1" type="ORF">IMCC3317_01620</name>
</gene>
<dbReference type="KEGG" id="kan:IMCC3317_01620"/>
<organism evidence="1 2">
    <name type="scientific">Kordia antarctica</name>
    <dbReference type="NCBI Taxonomy" id="1218801"/>
    <lineage>
        <taxon>Bacteria</taxon>
        <taxon>Pseudomonadati</taxon>
        <taxon>Bacteroidota</taxon>
        <taxon>Flavobacteriia</taxon>
        <taxon>Flavobacteriales</taxon>
        <taxon>Flavobacteriaceae</taxon>
        <taxon>Kordia</taxon>
    </lineage>
</organism>
<dbReference type="InterPro" id="IPR029069">
    <property type="entry name" value="HotDog_dom_sf"/>
</dbReference>
<sequence>MEDLPKILESKSKIRFQDCDPLNHLNNSKYLDYLINAREDQLIDHYDLDIFETAKKTGTTWVVGSHQIAYVRPAFVMETVTIDSQLLYFNKKQLLVEIRMWNEHKTELKSIMWSSFIHFNILKGKAHEHNEKYINLFESVVLPVTETNFDERVKSLRLSTVS</sequence>
<dbReference type="EMBL" id="CP019288">
    <property type="protein sequence ID" value="QHI34818.1"/>
    <property type="molecule type" value="Genomic_DNA"/>
</dbReference>
<dbReference type="OrthoDB" id="9791529at2"/>
<dbReference type="CDD" id="cd00586">
    <property type="entry name" value="4HBT"/>
    <property type="match status" value="1"/>
</dbReference>
<dbReference type="GO" id="GO:0016787">
    <property type="term" value="F:hydrolase activity"/>
    <property type="evidence" value="ECO:0007669"/>
    <property type="project" value="UniProtKB-KW"/>
</dbReference>
<proteinExistence type="predicted"/>
<reference evidence="1 2" key="1">
    <citation type="journal article" date="2013" name="Int. J. Syst. Evol. Microbiol.">
        <title>Kordia antarctica sp. nov., isolated from Antarctic seawater.</title>
        <authorList>
            <person name="Baek K."/>
            <person name="Choi A."/>
            <person name="Kang I."/>
            <person name="Lee K."/>
            <person name="Cho J.C."/>
        </authorList>
    </citation>
    <scope>NUCLEOTIDE SEQUENCE [LARGE SCALE GENOMIC DNA]</scope>
    <source>
        <strain evidence="1 2">IMCC3317</strain>
    </source>
</reference>
<accession>A0A7L4ZDA1</accession>
<evidence type="ECO:0000313" key="1">
    <source>
        <dbReference type="EMBL" id="QHI34818.1"/>
    </source>
</evidence>
<keyword evidence="1" id="KW-0378">Hydrolase</keyword>
<dbReference type="AlphaFoldDB" id="A0A7L4ZDA1"/>
<dbReference type="RefSeq" id="WP_160127606.1">
    <property type="nucleotide sequence ID" value="NZ_CP019288.1"/>
</dbReference>
<dbReference type="Gene3D" id="3.10.129.10">
    <property type="entry name" value="Hotdog Thioesterase"/>
    <property type="match status" value="1"/>
</dbReference>
<evidence type="ECO:0000313" key="2">
    <source>
        <dbReference type="Proteomes" id="UP000464657"/>
    </source>
</evidence>
<dbReference type="SUPFAM" id="SSF54637">
    <property type="entry name" value="Thioesterase/thiol ester dehydrase-isomerase"/>
    <property type="match status" value="1"/>
</dbReference>
<dbReference type="Proteomes" id="UP000464657">
    <property type="component" value="Chromosome"/>
</dbReference>
<dbReference type="Pfam" id="PF13279">
    <property type="entry name" value="4HBT_2"/>
    <property type="match status" value="1"/>
</dbReference>